<dbReference type="RefSeq" id="WP_378976111.1">
    <property type="nucleotide sequence ID" value="NZ_JBHTBJ010000041.1"/>
</dbReference>
<feature type="domain" description="DUF1990" evidence="1">
    <location>
        <begin position="5"/>
        <end position="157"/>
    </location>
</feature>
<gene>
    <name evidence="2" type="ORF">ACFQS1_33970</name>
</gene>
<dbReference type="Pfam" id="PF09348">
    <property type="entry name" value="DUF1990"/>
    <property type="match status" value="1"/>
</dbReference>
<evidence type="ECO:0000259" key="1">
    <source>
        <dbReference type="Pfam" id="PF09348"/>
    </source>
</evidence>
<keyword evidence="3" id="KW-1185">Reference proteome</keyword>
<comment type="caution">
    <text evidence="2">The sequence shown here is derived from an EMBL/GenBank/DDBJ whole genome shotgun (WGS) entry which is preliminary data.</text>
</comment>
<dbReference type="PANTHER" id="PTHR34202">
    <property type="entry name" value="UPF0548 PROTEIN"/>
    <property type="match status" value="1"/>
</dbReference>
<name>A0ABW2I2B0_9ACTN</name>
<proteinExistence type="predicted"/>
<evidence type="ECO:0000313" key="3">
    <source>
        <dbReference type="Proteomes" id="UP001596548"/>
    </source>
</evidence>
<dbReference type="PANTHER" id="PTHR34202:SF1">
    <property type="entry name" value="UPF0548 PROTEIN"/>
    <property type="match status" value="1"/>
</dbReference>
<dbReference type="EMBL" id="JBHTBJ010000041">
    <property type="protein sequence ID" value="MFC7279000.1"/>
    <property type="molecule type" value="Genomic_DNA"/>
</dbReference>
<protein>
    <submittedName>
        <fullName evidence="2">DUF1990 family protein</fullName>
    </submittedName>
</protein>
<dbReference type="PIRSF" id="PIRSF010260">
    <property type="entry name" value="UCP010260"/>
    <property type="match status" value="1"/>
</dbReference>
<organism evidence="2 3">
    <name type="scientific">Paractinoplanes rhizophilus</name>
    <dbReference type="NCBI Taxonomy" id="1416877"/>
    <lineage>
        <taxon>Bacteria</taxon>
        <taxon>Bacillati</taxon>
        <taxon>Actinomycetota</taxon>
        <taxon>Actinomycetes</taxon>
        <taxon>Micromonosporales</taxon>
        <taxon>Micromonosporaceae</taxon>
        <taxon>Paractinoplanes</taxon>
    </lineage>
</organism>
<accession>A0ABW2I2B0</accession>
<reference evidence="3" key="1">
    <citation type="journal article" date="2019" name="Int. J. Syst. Evol. Microbiol.">
        <title>The Global Catalogue of Microorganisms (GCM) 10K type strain sequencing project: providing services to taxonomists for standard genome sequencing and annotation.</title>
        <authorList>
            <consortium name="The Broad Institute Genomics Platform"/>
            <consortium name="The Broad Institute Genome Sequencing Center for Infectious Disease"/>
            <person name="Wu L."/>
            <person name="Ma J."/>
        </authorList>
    </citation>
    <scope>NUCLEOTIDE SEQUENCE [LARGE SCALE GENOMIC DNA]</scope>
    <source>
        <strain evidence="3">XZYJT-10</strain>
    </source>
</reference>
<sequence>MSDLTYSPVGGTLSGLRPPGFRHLSYRVFLGSGDDLYARASQAVLSFAMHRATGASVAASAPVATPGVRVTVGFGPLRAPCEVIWAEKSDQKAGFAYGTLPGHPASGEEAFLVTLEPHDRVWFTVTSYSRPARLLMRLGGPIPVVFQHAYARLLGRALRRLGTVNG</sequence>
<dbReference type="Proteomes" id="UP001596548">
    <property type="component" value="Unassembled WGS sequence"/>
</dbReference>
<dbReference type="InterPro" id="IPR018960">
    <property type="entry name" value="DUF1990"/>
</dbReference>
<evidence type="ECO:0000313" key="2">
    <source>
        <dbReference type="EMBL" id="MFC7279000.1"/>
    </source>
</evidence>
<dbReference type="InterPro" id="IPR014457">
    <property type="entry name" value="UCP010260"/>
</dbReference>